<evidence type="ECO:0000313" key="1">
    <source>
        <dbReference type="EMBL" id="KAK8919205.1"/>
    </source>
</evidence>
<gene>
    <name evidence="1" type="ORF">KSP39_PZI021077</name>
</gene>
<organism evidence="1 2">
    <name type="scientific">Platanthera zijinensis</name>
    <dbReference type="NCBI Taxonomy" id="2320716"/>
    <lineage>
        <taxon>Eukaryota</taxon>
        <taxon>Viridiplantae</taxon>
        <taxon>Streptophyta</taxon>
        <taxon>Embryophyta</taxon>
        <taxon>Tracheophyta</taxon>
        <taxon>Spermatophyta</taxon>
        <taxon>Magnoliopsida</taxon>
        <taxon>Liliopsida</taxon>
        <taxon>Asparagales</taxon>
        <taxon>Orchidaceae</taxon>
        <taxon>Orchidoideae</taxon>
        <taxon>Orchideae</taxon>
        <taxon>Orchidinae</taxon>
        <taxon>Platanthera</taxon>
    </lineage>
</organism>
<reference evidence="1 2" key="1">
    <citation type="journal article" date="2022" name="Nat. Plants">
        <title>Genomes of leafy and leafless Platanthera orchids illuminate the evolution of mycoheterotrophy.</title>
        <authorList>
            <person name="Li M.H."/>
            <person name="Liu K.W."/>
            <person name="Li Z."/>
            <person name="Lu H.C."/>
            <person name="Ye Q.L."/>
            <person name="Zhang D."/>
            <person name="Wang J.Y."/>
            <person name="Li Y.F."/>
            <person name="Zhong Z.M."/>
            <person name="Liu X."/>
            <person name="Yu X."/>
            <person name="Liu D.K."/>
            <person name="Tu X.D."/>
            <person name="Liu B."/>
            <person name="Hao Y."/>
            <person name="Liao X.Y."/>
            <person name="Jiang Y.T."/>
            <person name="Sun W.H."/>
            <person name="Chen J."/>
            <person name="Chen Y.Q."/>
            <person name="Ai Y."/>
            <person name="Zhai J.W."/>
            <person name="Wu S.S."/>
            <person name="Zhou Z."/>
            <person name="Hsiao Y.Y."/>
            <person name="Wu W.L."/>
            <person name="Chen Y.Y."/>
            <person name="Lin Y.F."/>
            <person name="Hsu J.L."/>
            <person name="Li C.Y."/>
            <person name="Wang Z.W."/>
            <person name="Zhao X."/>
            <person name="Zhong W.Y."/>
            <person name="Ma X.K."/>
            <person name="Ma L."/>
            <person name="Huang J."/>
            <person name="Chen G.Z."/>
            <person name="Huang M.Z."/>
            <person name="Huang L."/>
            <person name="Peng D.H."/>
            <person name="Luo Y.B."/>
            <person name="Zou S.Q."/>
            <person name="Chen S.P."/>
            <person name="Lan S."/>
            <person name="Tsai W.C."/>
            <person name="Van de Peer Y."/>
            <person name="Liu Z.J."/>
        </authorList>
    </citation>
    <scope>NUCLEOTIDE SEQUENCE [LARGE SCALE GENOMIC DNA]</scope>
    <source>
        <strain evidence="1">Lor287</strain>
    </source>
</reference>
<sequence>MYISICMHILTADIERFSKKKLKENRSHASKLPGLRTMIFVRGSDQNIWPLKRGLERTRPGLGWAFSSSFIKKFMLMHGLDHNKTRKTCMASVRLCFILKQGQSGLRQSPAARPSDS</sequence>
<evidence type="ECO:0000313" key="2">
    <source>
        <dbReference type="Proteomes" id="UP001418222"/>
    </source>
</evidence>
<dbReference type="Proteomes" id="UP001418222">
    <property type="component" value="Unassembled WGS sequence"/>
</dbReference>
<dbReference type="AlphaFoldDB" id="A0AAP0AYE9"/>
<protein>
    <submittedName>
        <fullName evidence="1">Uncharacterized protein</fullName>
    </submittedName>
</protein>
<accession>A0AAP0AYE9</accession>
<comment type="caution">
    <text evidence="1">The sequence shown here is derived from an EMBL/GenBank/DDBJ whole genome shotgun (WGS) entry which is preliminary data.</text>
</comment>
<keyword evidence="2" id="KW-1185">Reference proteome</keyword>
<dbReference type="EMBL" id="JBBWWQ010000019">
    <property type="protein sequence ID" value="KAK8919205.1"/>
    <property type="molecule type" value="Genomic_DNA"/>
</dbReference>
<name>A0AAP0AYE9_9ASPA</name>
<proteinExistence type="predicted"/>